<sequence>MWKLQKSLPEDAGYNNLNIRLQHRRGLFAAVVGSFRLDNGTREGQDKFLKAASTKPETVLHEELMQDYKALDIIPVA</sequence>
<proteinExistence type="predicted"/>
<name>A0ABP0YJ88_9ROSI</name>
<evidence type="ECO:0000313" key="1">
    <source>
        <dbReference type="EMBL" id="CAK9319720.1"/>
    </source>
</evidence>
<keyword evidence="2" id="KW-1185">Reference proteome</keyword>
<reference evidence="1 2" key="1">
    <citation type="submission" date="2024-03" db="EMBL/GenBank/DDBJ databases">
        <authorList>
            <person name="Gkanogiannis A."/>
            <person name="Becerra Lopez-Lavalle L."/>
        </authorList>
    </citation>
    <scope>NUCLEOTIDE SEQUENCE [LARGE SCALE GENOMIC DNA]</scope>
</reference>
<dbReference type="EMBL" id="OZ021738">
    <property type="protein sequence ID" value="CAK9319720.1"/>
    <property type="molecule type" value="Genomic_DNA"/>
</dbReference>
<gene>
    <name evidence="1" type="ORF">CITCOLO1_LOCUS11737</name>
</gene>
<protein>
    <submittedName>
        <fullName evidence="1">Uncharacterized protein</fullName>
    </submittedName>
</protein>
<accession>A0ABP0YJ88</accession>
<organism evidence="1 2">
    <name type="scientific">Citrullus colocynthis</name>
    <name type="common">colocynth</name>
    <dbReference type="NCBI Taxonomy" id="252529"/>
    <lineage>
        <taxon>Eukaryota</taxon>
        <taxon>Viridiplantae</taxon>
        <taxon>Streptophyta</taxon>
        <taxon>Embryophyta</taxon>
        <taxon>Tracheophyta</taxon>
        <taxon>Spermatophyta</taxon>
        <taxon>Magnoliopsida</taxon>
        <taxon>eudicotyledons</taxon>
        <taxon>Gunneridae</taxon>
        <taxon>Pentapetalae</taxon>
        <taxon>rosids</taxon>
        <taxon>fabids</taxon>
        <taxon>Cucurbitales</taxon>
        <taxon>Cucurbitaceae</taxon>
        <taxon>Benincaseae</taxon>
        <taxon>Citrullus</taxon>
    </lineage>
</organism>
<evidence type="ECO:0000313" key="2">
    <source>
        <dbReference type="Proteomes" id="UP001642487"/>
    </source>
</evidence>
<dbReference type="Proteomes" id="UP001642487">
    <property type="component" value="Chromosome 4"/>
</dbReference>